<dbReference type="EMBL" id="JABDSR010000001">
    <property type="protein sequence ID" value="NMW84231.1"/>
    <property type="molecule type" value="Genomic_DNA"/>
</dbReference>
<dbReference type="RefSeq" id="WP_169967732.1">
    <property type="nucleotide sequence ID" value="NZ_JABDSR010000001.1"/>
</dbReference>
<protein>
    <submittedName>
        <fullName evidence="1">Uncharacterized protein</fullName>
    </submittedName>
</protein>
<sequence length="58" mass="7093">MLEPRFIPYLSEKKAVTKNGYEYIVLKDNTPEDIFNEYMRRVQKQDYRIKNGEMVVKY</sequence>
<keyword evidence="2" id="KW-1185">Reference proteome</keyword>
<gene>
    <name evidence="1" type="ORF">HKO22_00535</name>
</gene>
<dbReference type="Proteomes" id="UP000568273">
    <property type="component" value="Unassembled WGS sequence"/>
</dbReference>
<organism evidence="1 2">
    <name type="scientific">Peptoniphilus faecalis</name>
    <dbReference type="NCBI Taxonomy" id="2731255"/>
    <lineage>
        <taxon>Bacteria</taxon>
        <taxon>Bacillati</taxon>
        <taxon>Bacillota</taxon>
        <taxon>Tissierellia</taxon>
        <taxon>Tissierellales</taxon>
        <taxon>Peptoniphilaceae</taxon>
        <taxon>Peptoniphilus</taxon>
    </lineage>
</organism>
<comment type="caution">
    <text evidence="1">The sequence shown here is derived from an EMBL/GenBank/DDBJ whole genome shotgun (WGS) entry which is preliminary data.</text>
</comment>
<evidence type="ECO:0000313" key="2">
    <source>
        <dbReference type="Proteomes" id="UP000568273"/>
    </source>
</evidence>
<name>A0A848RET6_9FIRM</name>
<proteinExistence type="predicted"/>
<accession>A0A848RET6</accession>
<reference evidence="1" key="1">
    <citation type="submission" date="2020-04" db="EMBL/GenBank/DDBJ databases">
        <title>Peptoniphilus sp. nov. isolated from swine feces.</title>
        <authorList>
            <person name="Ryu S.W."/>
        </authorList>
    </citation>
    <scope>NUCLEOTIDE SEQUENCE [LARGE SCALE GENOMIC DNA]</scope>
    <source>
        <strain evidence="1">AGMB00490</strain>
    </source>
</reference>
<dbReference type="AlphaFoldDB" id="A0A848RET6"/>
<evidence type="ECO:0000313" key="1">
    <source>
        <dbReference type="EMBL" id="NMW84231.1"/>
    </source>
</evidence>